<evidence type="ECO:0000313" key="3">
    <source>
        <dbReference type="Proteomes" id="UP000011083"/>
    </source>
</evidence>
<dbReference type="VEuPathDB" id="AmoebaDB:ACA1_080290"/>
<dbReference type="RefSeq" id="XP_004367745.1">
    <property type="nucleotide sequence ID" value="XM_004367688.1"/>
</dbReference>
<evidence type="ECO:0000259" key="1">
    <source>
        <dbReference type="Pfam" id="PF14638"/>
    </source>
</evidence>
<dbReference type="GeneID" id="14923631"/>
<protein>
    <recommendedName>
        <fullName evidence="1">Folliculin-interacting protein C-terminal domain-containing protein</fullName>
    </recommendedName>
</protein>
<keyword evidence="3" id="KW-1185">Reference proteome</keyword>
<dbReference type="PANTHER" id="PTHR21634:SF9">
    <property type="entry name" value="RE13835P"/>
    <property type="match status" value="1"/>
</dbReference>
<dbReference type="AlphaFoldDB" id="L8HAY3"/>
<reference evidence="2 3" key="1">
    <citation type="journal article" date="2013" name="Genome Biol.">
        <title>Genome of Acanthamoeba castellanii highlights extensive lateral gene transfer and early evolution of tyrosine kinase signaling.</title>
        <authorList>
            <person name="Clarke M."/>
            <person name="Lohan A.J."/>
            <person name="Liu B."/>
            <person name="Lagkouvardos I."/>
            <person name="Roy S."/>
            <person name="Zafar N."/>
            <person name="Bertelli C."/>
            <person name="Schilde C."/>
            <person name="Kianianmomeni A."/>
            <person name="Burglin T.R."/>
            <person name="Frech C."/>
            <person name="Turcotte B."/>
            <person name="Kopec K.O."/>
            <person name="Synnott J.M."/>
            <person name="Choo C."/>
            <person name="Paponov I."/>
            <person name="Finkler A."/>
            <person name="Soon Heng Tan C."/>
            <person name="Hutchins A.P."/>
            <person name="Weinmeier T."/>
            <person name="Rattei T."/>
            <person name="Chu J.S."/>
            <person name="Gimenez G."/>
            <person name="Irimia M."/>
            <person name="Rigden D.J."/>
            <person name="Fitzpatrick D.A."/>
            <person name="Lorenzo-Morales J."/>
            <person name="Bateman A."/>
            <person name="Chiu C.H."/>
            <person name="Tang P."/>
            <person name="Hegemann P."/>
            <person name="Fromm H."/>
            <person name="Raoult D."/>
            <person name="Greub G."/>
            <person name="Miranda-Saavedra D."/>
            <person name="Chen N."/>
            <person name="Nash P."/>
            <person name="Ginger M.L."/>
            <person name="Horn M."/>
            <person name="Schaap P."/>
            <person name="Caler L."/>
            <person name="Loftus B."/>
        </authorList>
    </citation>
    <scope>NUCLEOTIDE SEQUENCE [LARGE SCALE GENOMIC DNA]</scope>
    <source>
        <strain evidence="2 3">Neff</strain>
    </source>
</reference>
<evidence type="ECO:0000313" key="2">
    <source>
        <dbReference type="EMBL" id="ELR22654.1"/>
    </source>
</evidence>
<dbReference type="EMBL" id="KB007874">
    <property type="protein sequence ID" value="ELR22654.1"/>
    <property type="molecule type" value="Genomic_DNA"/>
</dbReference>
<organism evidence="2 3">
    <name type="scientific">Acanthamoeba castellanii (strain ATCC 30010 / Neff)</name>
    <dbReference type="NCBI Taxonomy" id="1257118"/>
    <lineage>
        <taxon>Eukaryota</taxon>
        <taxon>Amoebozoa</taxon>
        <taxon>Discosea</taxon>
        <taxon>Longamoebia</taxon>
        <taxon>Centramoebida</taxon>
        <taxon>Acanthamoebidae</taxon>
        <taxon>Acanthamoeba</taxon>
    </lineage>
</organism>
<name>L8HAY3_ACACF</name>
<dbReference type="GO" id="GO:0005737">
    <property type="term" value="C:cytoplasm"/>
    <property type="evidence" value="ECO:0007669"/>
    <property type="project" value="TreeGrafter"/>
</dbReference>
<sequence>MLGLLSKLVSPAKPNPEAAGAEGEDFYFEELLPLLQHDCLRVVFYQERAGQGSAELLFDSHASRGRDKASDKDKGKDGAKAADAAPSPLKTLFASYLPYYSDHFVLMAMGKLDSEADFTQRVQHDLKARTAQAGQAYCLLADVANLRCQVFCQGSSAASATPLSPRPGVPAGGAGAGGAVVTMSGRTACSDFVRESLVATEGLWKAGLPPEGCIQYLEDRLQQLLDLSRMLGEYLGTLPVPQAGQAGTTLAEAASRLGLTFPDANLLLSLTLATAPTSLRSYPLAADGVNLPTLVHHPS</sequence>
<dbReference type="Pfam" id="PF14638">
    <property type="entry name" value="FNIP_C"/>
    <property type="match status" value="1"/>
</dbReference>
<dbReference type="InterPro" id="IPR028086">
    <property type="entry name" value="FNIP_C_dom"/>
</dbReference>
<dbReference type="KEGG" id="acan:ACA1_080290"/>
<gene>
    <name evidence="2" type="ORF">ACA1_080290</name>
</gene>
<dbReference type="GO" id="GO:0042030">
    <property type="term" value="F:ATPase inhibitor activity"/>
    <property type="evidence" value="ECO:0007669"/>
    <property type="project" value="TreeGrafter"/>
</dbReference>
<dbReference type="GO" id="GO:0051087">
    <property type="term" value="F:protein-folding chaperone binding"/>
    <property type="evidence" value="ECO:0007669"/>
    <property type="project" value="TreeGrafter"/>
</dbReference>
<dbReference type="PANTHER" id="PTHR21634">
    <property type="entry name" value="RE13835P"/>
    <property type="match status" value="1"/>
</dbReference>
<proteinExistence type="predicted"/>
<dbReference type="OrthoDB" id="10051712at2759"/>
<feature type="domain" description="Folliculin-interacting protein C-terminal" evidence="1">
    <location>
        <begin position="87"/>
        <end position="271"/>
    </location>
</feature>
<accession>L8HAY3</accession>
<dbReference type="Proteomes" id="UP000011083">
    <property type="component" value="Unassembled WGS sequence"/>
</dbReference>